<evidence type="ECO:0000313" key="2">
    <source>
        <dbReference type="EMBL" id="KAK7307537.1"/>
    </source>
</evidence>
<dbReference type="AlphaFoldDB" id="A0AAN9K0W9"/>
<sequence length="104" mass="12114">MKFRRPLRLSRSHRIVLSSESVNSECAGIAGYERLSQSMRLSGEYDFNDHKQKKHKMGMGLLGKVFFSFARISSPHKNPKVPNKEKKRSSWLPNPETRWPIQGW</sequence>
<evidence type="ECO:0000313" key="3">
    <source>
        <dbReference type="Proteomes" id="UP001367508"/>
    </source>
</evidence>
<evidence type="ECO:0000256" key="1">
    <source>
        <dbReference type="SAM" id="MobiDB-lite"/>
    </source>
</evidence>
<organism evidence="2 3">
    <name type="scientific">Canavalia gladiata</name>
    <name type="common">Sword bean</name>
    <name type="synonym">Dolichos gladiatus</name>
    <dbReference type="NCBI Taxonomy" id="3824"/>
    <lineage>
        <taxon>Eukaryota</taxon>
        <taxon>Viridiplantae</taxon>
        <taxon>Streptophyta</taxon>
        <taxon>Embryophyta</taxon>
        <taxon>Tracheophyta</taxon>
        <taxon>Spermatophyta</taxon>
        <taxon>Magnoliopsida</taxon>
        <taxon>eudicotyledons</taxon>
        <taxon>Gunneridae</taxon>
        <taxon>Pentapetalae</taxon>
        <taxon>rosids</taxon>
        <taxon>fabids</taxon>
        <taxon>Fabales</taxon>
        <taxon>Fabaceae</taxon>
        <taxon>Papilionoideae</taxon>
        <taxon>50 kb inversion clade</taxon>
        <taxon>NPAAA clade</taxon>
        <taxon>indigoferoid/millettioid clade</taxon>
        <taxon>Phaseoleae</taxon>
        <taxon>Canavalia</taxon>
    </lineage>
</organism>
<dbReference type="EMBL" id="JAYMYQ010000010">
    <property type="protein sequence ID" value="KAK7307537.1"/>
    <property type="molecule type" value="Genomic_DNA"/>
</dbReference>
<accession>A0AAN9K0W9</accession>
<protein>
    <submittedName>
        <fullName evidence="2">Uncharacterized protein</fullName>
    </submittedName>
</protein>
<dbReference type="Proteomes" id="UP001367508">
    <property type="component" value="Unassembled WGS sequence"/>
</dbReference>
<comment type="caution">
    <text evidence="2">The sequence shown here is derived from an EMBL/GenBank/DDBJ whole genome shotgun (WGS) entry which is preliminary data.</text>
</comment>
<reference evidence="2 3" key="1">
    <citation type="submission" date="2024-01" db="EMBL/GenBank/DDBJ databases">
        <title>The genomes of 5 underutilized Papilionoideae crops provide insights into root nodulation and disease resistanc.</title>
        <authorList>
            <person name="Jiang F."/>
        </authorList>
    </citation>
    <scope>NUCLEOTIDE SEQUENCE [LARGE SCALE GENOMIC DNA]</scope>
    <source>
        <strain evidence="2">LVBAO_FW01</strain>
        <tissue evidence="2">Leaves</tissue>
    </source>
</reference>
<proteinExistence type="predicted"/>
<gene>
    <name evidence="2" type="ORF">VNO77_40700</name>
</gene>
<keyword evidence="3" id="KW-1185">Reference proteome</keyword>
<feature type="region of interest" description="Disordered" evidence="1">
    <location>
        <begin position="74"/>
        <end position="104"/>
    </location>
</feature>
<name>A0AAN9K0W9_CANGL</name>